<evidence type="ECO:0000313" key="1">
    <source>
        <dbReference type="EMBL" id="NMH90465.1"/>
    </source>
</evidence>
<dbReference type="RefSeq" id="WP_169409966.1">
    <property type="nucleotide sequence ID" value="NZ_JAAXKZ010000005.1"/>
</dbReference>
<proteinExistence type="predicted"/>
<dbReference type="EMBL" id="JAAXKZ010000005">
    <property type="protein sequence ID" value="NMH90465.1"/>
    <property type="molecule type" value="Genomic_DNA"/>
</dbReference>
<gene>
    <name evidence="1" type="ORF">HF519_02455</name>
</gene>
<accession>A0A848DD00</accession>
<dbReference type="AlphaFoldDB" id="A0A848DD00"/>
<reference evidence="1 2" key="1">
    <citation type="submission" date="2020-04" db="EMBL/GenBank/DDBJ databases">
        <authorList>
            <person name="Klaysubun C."/>
            <person name="Duangmal K."/>
            <person name="Lipun K."/>
        </authorList>
    </citation>
    <scope>NUCLEOTIDE SEQUENCE [LARGE SCALE GENOMIC DNA]</scope>
    <source>
        <strain evidence="1 2">DSM 45300</strain>
    </source>
</reference>
<comment type="caution">
    <text evidence="1">The sequence shown here is derived from an EMBL/GenBank/DDBJ whole genome shotgun (WGS) entry which is preliminary data.</text>
</comment>
<protein>
    <submittedName>
        <fullName evidence="1">Uncharacterized protein</fullName>
    </submittedName>
</protein>
<dbReference type="Proteomes" id="UP000586918">
    <property type="component" value="Unassembled WGS sequence"/>
</dbReference>
<sequence>MNRKPRSTVKGSSTSGRGRWVVENDEFAAFSRRIVRIAGRRVASGDVDALPELAALSAAVDAAITDAVTGLRSAGFSCGEIAPRLGVTRQAAHQRWSATTVGEVA</sequence>
<name>A0A848DD00_9PSEU</name>
<organism evidence="1 2">
    <name type="scientific">Pseudonocardia bannensis</name>
    <dbReference type="NCBI Taxonomy" id="630973"/>
    <lineage>
        <taxon>Bacteria</taxon>
        <taxon>Bacillati</taxon>
        <taxon>Actinomycetota</taxon>
        <taxon>Actinomycetes</taxon>
        <taxon>Pseudonocardiales</taxon>
        <taxon>Pseudonocardiaceae</taxon>
        <taxon>Pseudonocardia</taxon>
    </lineage>
</organism>
<evidence type="ECO:0000313" key="2">
    <source>
        <dbReference type="Proteomes" id="UP000586918"/>
    </source>
</evidence>
<keyword evidence="2" id="KW-1185">Reference proteome</keyword>